<comment type="cofactor">
    <cofactor evidence="5">
        <name>heme</name>
        <dbReference type="ChEBI" id="CHEBI:30413"/>
    </cofactor>
</comment>
<dbReference type="PRINTS" id="PR00385">
    <property type="entry name" value="P450"/>
</dbReference>
<dbReference type="Proteomes" id="UP001165121">
    <property type="component" value="Unassembled WGS sequence"/>
</dbReference>
<evidence type="ECO:0000313" key="7">
    <source>
        <dbReference type="EMBL" id="GMF30294.1"/>
    </source>
</evidence>
<dbReference type="Gene3D" id="1.10.630.10">
    <property type="entry name" value="Cytochrome P450"/>
    <property type="match status" value="1"/>
</dbReference>
<organism evidence="7 8">
    <name type="scientific">Phytophthora fragariaefolia</name>
    <dbReference type="NCBI Taxonomy" id="1490495"/>
    <lineage>
        <taxon>Eukaryota</taxon>
        <taxon>Sar</taxon>
        <taxon>Stramenopiles</taxon>
        <taxon>Oomycota</taxon>
        <taxon>Peronosporomycetes</taxon>
        <taxon>Peronosporales</taxon>
        <taxon>Peronosporaceae</taxon>
        <taxon>Phytophthora</taxon>
    </lineage>
</organism>
<evidence type="ECO:0000256" key="4">
    <source>
        <dbReference type="ARBA" id="ARBA00023004"/>
    </source>
</evidence>
<dbReference type="OrthoDB" id="1470350at2759"/>
<dbReference type="PRINTS" id="PR00463">
    <property type="entry name" value="EP450I"/>
</dbReference>
<accession>A0A9W6U728</accession>
<dbReference type="EMBL" id="BSXT01000572">
    <property type="protein sequence ID" value="GMF30294.1"/>
    <property type="molecule type" value="Genomic_DNA"/>
</dbReference>
<feature type="binding site" description="axial binding residue" evidence="5">
    <location>
        <position position="403"/>
    </location>
    <ligand>
        <name>heme</name>
        <dbReference type="ChEBI" id="CHEBI:30413"/>
    </ligand>
    <ligandPart>
        <name>Fe</name>
        <dbReference type="ChEBI" id="CHEBI:18248"/>
    </ligandPart>
</feature>
<proteinExistence type="inferred from homology"/>
<gene>
    <name evidence="7" type="ORF">Pfra01_000668400</name>
</gene>
<dbReference type="GO" id="GO:0004497">
    <property type="term" value="F:monooxygenase activity"/>
    <property type="evidence" value="ECO:0007669"/>
    <property type="project" value="InterPro"/>
</dbReference>
<dbReference type="PANTHER" id="PTHR24296">
    <property type="entry name" value="CYTOCHROME P450"/>
    <property type="match status" value="1"/>
</dbReference>
<evidence type="ECO:0000256" key="1">
    <source>
        <dbReference type="ARBA" id="ARBA00010617"/>
    </source>
</evidence>
<dbReference type="GO" id="GO:0005506">
    <property type="term" value="F:iron ion binding"/>
    <property type="evidence" value="ECO:0007669"/>
    <property type="project" value="InterPro"/>
</dbReference>
<protein>
    <submittedName>
        <fullName evidence="7">Unnamed protein product</fullName>
    </submittedName>
</protein>
<sequence length="580" mass="66014">MPWHLFFDGAIYITDPKDVQHILSTNFNNYVKPQGFLDAFQEIFDNSFFAVNHHLEAPDSGAGWRLQRKLAARVFTTANFRIFTEQVFARHAEETLVAVRNETNTRGNQNQSNDNTFCCDMQEISARYTLNSIFDVAFGLPLSDIEGADKFAEHMSFMNKHCAQRLFVKQYYKMFRWMMPSERELRRRTREIHTVADTILLRRLHEPEEQVSARSDLLSLFIRKAREFSLEGAIELGGRHSAASLLGPSTLRSIILTFIFAGRDTTAECLTYSFYAIARHPRIQNRIVEELESTKARIGPTHSTFTFDEVKKLKYLEAVVFEAVRLYPALPFNVKNAVKDDYLPDGTFVPAGADVVYSPWFMGRNGALWGGDSLEFRPERWLEMKKRPSAFEFPAFQAGPRICLGMNMAVLEAKLFLATTLSRFHVTIAPGESHERGYVLKSGLFMNGGLPLKMTPRPQFAASAYRVFVCPEVLGTGVRSNRAMSPKNAAGSSRMSKPMKYTSEGVPKNWNGKDWHTYKWAMMNVFKENDLNDIAVGDLTLAMLATASAEIKEEFNKKQIKIMRMIERGDQGLHDSSFGK</sequence>
<dbReference type="GO" id="GO:0020037">
    <property type="term" value="F:heme binding"/>
    <property type="evidence" value="ECO:0007669"/>
    <property type="project" value="InterPro"/>
</dbReference>
<keyword evidence="8" id="KW-1185">Reference proteome</keyword>
<feature type="region of interest" description="Disordered" evidence="6">
    <location>
        <begin position="484"/>
        <end position="503"/>
    </location>
</feature>
<reference evidence="7" key="1">
    <citation type="submission" date="2023-04" db="EMBL/GenBank/DDBJ databases">
        <title>Phytophthora fragariaefolia NBRC 109709.</title>
        <authorList>
            <person name="Ichikawa N."/>
            <person name="Sato H."/>
            <person name="Tonouchi N."/>
        </authorList>
    </citation>
    <scope>NUCLEOTIDE SEQUENCE</scope>
    <source>
        <strain evidence="7">NBRC 109709</strain>
    </source>
</reference>
<evidence type="ECO:0000313" key="8">
    <source>
        <dbReference type="Proteomes" id="UP001165121"/>
    </source>
</evidence>
<dbReference type="SUPFAM" id="SSF48264">
    <property type="entry name" value="Cytochrome P450"/>
    <property type="match status" value="1"/>
</dbReference>
<evidence type="ECO:0000256" key="2">
    <source>
        <dbReference type="ARBA" id="ARBA00022723"/>
    </source>
</evidence>
<comment type="caution">
    <text evidence="7">The sequence shown here is derived from an EMBL/GenBank/DDBJ whole genome shotgun (WGS) entry which is preliminary data.</text>
</comment>
<dbReference type="Pfam" id="PF00067">
    <property type="entry name" value="p450"/>
    <property type="match status" value="1"/>
</dbReference>
<dbReference type="InterPro" id="IPR002401">
    <property type="entry name" value="Cyt_P450_E_grp-I"/>
</dbReference>
<dbReference type="InterPro" id="IPR001128">
    <property type="entry name" value="Cyt_P450"/>
</dbReference>
<evidence type="ECO:0000256" key="6">
    <source>
        <dbReference type="SAM" id="MobiDB-lite"/>
    </source>
</evidence>
<keyword evidence="2 5" id="KW-0479">Metal-binding</keyword>
<comment type="similarity">
    <text evidence="1">Belongs to the cytochrome P450 family.</text>
</comment>
<keyword evidence="5" id="KW-0349">Heme</keyword>
<name>A0A9W6U728_9STRA</name>
<keyword evidence="3" id="KW-0560">Oxidoreductase</keyword>
<evidence type="ECO:0000256" key="3">
    <source>
        <dbReference type="ARBA" id="ARBA00023002"/>
    </source>
</evidence>
<dbReference type="AlphaFoldDB" id="A0A9W6U728"/>
<evidence type="ECO:0000256" key="5">
    <source>
        <dbReference type="PIRSR" id="PIRSR602401-1"/>
    </source>
</evidence>
<keyword evidence="4 5" id="KW-0408">Iron</keyword>
<dbReference type="GO" id="GO:0016705">
    <property type="term" value="F:oxidoreductase activity, acting on paired donors, with incorporation or reduction of molecular oxygen"/>
    <property type="evidence" value="ECO:0007669"/>
    <property type="project" value="InterPro"/>
</dbReference>
<dbReference type="InterPro" id="IPR036396">
    <property type="entry name" value="Cyt_P450_sf"/>
</dbReference>